<evidence type="ECO:0000259" key="1">
    <source>
        <dbReference type="Pfam" id="PF17667"/>
    </source>
</evidence>
<evidence type="ECO:0000313" key="2">
    <source>
        <dbReference type="EMBL" id="KAF4470469.1"/>
    </source>
</evidence>
<reference evidence="2 3" key="1">
    <citation type="submission" date="2020-01" db="EMBL/GenBank/DDBJ databases">
        <title>Identification and distribution of gene clusters putatively required for synthesis of sphingolipid metabolism inhibitors in phylogenetically diverse species of the filamentous fungus Fusarium.</title>
        <authorList>
            <person name="Kim H.-S."/>
            <person name="Busman M."/>
            <person name="Brown D.W."/>
            <person name="Divon H."/>
            <person name="Uhlig S."/>
            <person name="Proctor R.H."/>
        </authorList>
    </citation>
    <scope>NUCLEOTIDE SEQUENCE [LARGE SCALE GENOMIC DNA]</scope>
    <source>
        <strain evidence="2 3">NRRL 20459</strain>
    </source>
</reference>
<keyword evidence="3" id="KW-1185">Reference proteome</keyword>
<keyword evidence="2" id="KW-0808">Transferase</keyword>
<dbReference type="InterPro" id="IPR011009">
    <property type="entry name" value="Kinase-like_dom_sf"/>
</dbReference>
<keyword evidence="2" id="KW-0418">Kinase</keyword>
<dbReference type="PANTHER" id="PTHR38248">
    <property type="entry name" value="FUNK1 6"/>
    <property type="match status" value="1"/>
</dbReference>
<comment type="caution">
    <text evidence="2">The sequence shown here is derived from an EMBL/GenBank/DDBJ whole genome shotgun (WGS) entry which is preliminary data.</text>
</comment>
<name>A0A8H4LN64_9HYPO</name>
<accession>A0A8H4LN64</accession>
<dbReference type="EMBL" id="JAADYS010000338">
    <property type="protein sequence ID" value="KAF4470469.1"/>
    <property type="molecule type" value="Genomic_DNA"/>
</dbReference>
<evidence type="ECO:0000313" key="3">
    <source>
        <dbReference type="Proteomes" id="UP000554235"/>
    </source>
</evidence>
<organism evidence="2 3">
    <name type="scientific">Fusarium albosuccineum</name>
    <dbReference type="NCBI Taxonomy" id="1237068"/>
    <lineage>
        <taxon>Eukaryota</taxon>
        <taxon>Fungi</taxon>
        <taxon>Dikarya</taxon>
        <taxon>Ascomycota</taxon>
        <taxon>Pezizomycotina</taxon>
        <taxon>Sordariomycetes</taxon>
        <taxon>Hypocreomycetidae</taxon>
        <taxon>Hypocreales</taxon>
        <taxon>Nectriaceae</taxon>
        <taxon>Fusarium</taxon>
        <taxon>Fusarium decemcellulare species complex</taxon>
    </lineage>
</organism>
<dbReference type="Proteomes" id="UP000554235">
    <property type="component" value="Unassembled WGS sequence"/>
</dbReference>
<dbReference type="InterPro" id="IPR040976">
    <property type="entry name" value="Pkinase_fungal"/>
</dbReference>
<proteinExistence type="predicted"/>
<dbReference type="PANTHER" id="PTHR38248:SF2">
    <property type="entry name" value="FUNK1 11"/>
    <property type="match status" value="1"/>
</dbReference>
<dbReference type="Pfam" id="PF17667">
    <property type="entry name" value="Pkinase_fungal"/>
    <property type="match status" value="1"/>
</dbReference>
<sequence length="541" mass="61008">MASQSILEEINGCVFTGVSRENTAVGRFPSLDKATPPATAFHPLPQHSHQRHAFQRCPRGQEGGGGGIRGISYFLLAKCAQEPSWKHVQVVGHETSSEYVAGFIQLYTDARQVFQNQPTRLFLHGFYIFGSKMERWVFDRSGLYSSTRLDLKHDHLHITTVLCSYINMSDVELGINPHILHDDQGNYISIERDQGPGVCKFYLEDEPFVFPERIITEAPTCFRARSPDSTDYAFVVKIAWRSDDRGFEERILRLIKERNVWGTVQLLGHTRVETISNLRRGLQFPTSQPRPHGEQPHEPSLGLGSVIKTNDKPFTDLTLSINIVSPLGRPLGEFNNVLEFLEAYRDAIKGHRSLLLHGGILHQDISKNNIIISDTKKEGEPRGVLIDFDLAMDLAVGPQRPGELVGTKIFMAIDLLAGKPHTYRHDLESFLYVLLQTAICGSTMKLPPGSHLQRWIVGRWGDLSRKKTEDMSTESFTAILSEFTPQFKGMEKLAWALREVLFIPTKDGGLFTGTKTRLTDVKDLYNDMIGAVEETISFFKK</sequence>
<dbReference type="Gene3D" id="1.10.510.10">
    <property type="entry name" value="Transferase(Phosphotransferase) domain 1"/>
    <property type="match status" value="1"/>
</dbReference>
<gene>
    <name evidence="2" type="ORF">FALBO_2627</name>
</gene>
<dbReference type="AlphaFoldDB" id="A0A8H4LN64"/>
<dbReference type="SUPFAM" id="SSF56112">
    <property type="entry name" value="Protein kinase-like (PK-like)"/>
    <property type="match status" value="1"/>
</dbReference>
<protein>
    <submittedName>
        <fullName evidence="2">Serine threonine- kinase Sgk2</fullName>
    </submittedName>
</protein>
<dbReference type="GO" id="GO:0016301">
    <property type="term" value="F:kinase activity"/>
    <property type="evidence" value="ECO:0007669"/>
    <property type="project" value="UniProtKB-KW"/>
</dbReference>
<feature type="domain" description="Fungal-type protein kinase" evidence="1">
    <location>
        <begin position="81"/>
        <end position="436"/>
    </location>
</feature>
<dbReference type="OrthoDB" id="5584477at2759"/>